<dbReference type="InterPro" id="IPR005719">
    <property type="entry name" value="Dihydroorotate_DH_2"/>
</dbReference>
<comment type="pathway">
    <text evidence="4">Pyrimidine metabolism; UMP biosynthesis via de novo pathway; orotate from (S)-dihydroorotate (quinone route): step 1/1.</text>
</comment>
<feature type="domain" description="Dihydroorotate dehydrogenase catalytic" evidence="15">
    <location>
        <begin position="53"/>
        <end position="346"/>
    </location>
</feature>
<comment type="similarity">
    <text evidence="5">Belongs to the dihydroorotate dehydrogenase family. Type 2 subfamily.</text>
</comment>
<dbReference type="PROSITE" id="PS00911">
    <property type="entry name" value="DHODEHASE_1"/>
    <property type="match status" value="1"/>
</dbReference>
<evidence type="ECO:0000256" key="8">
    <source>
        <dbReference type="ARBA" id="ARBA00022630"/>
    </source>
</evidence>
<dbReference type="PANTHER" id="PTHR48109:SF4">
    <property type="entry name" value="DIHYDROOROTATE DEHYDROGENASE (QUINONE), MITOCHONDRIAL"/>
    <property type="match status" value="1"/>
</dbReference>
<dbReference type="SUPFAM" id="SSF51395">
    <property type="entry name" value="FMN-linked oxidoreductases"/>
    <property type="match status" value="1"/>
</dbReference>
<comment type="subcellular location">
    <subcellularLocation>
        <location evidence="3">Membrane</location>
    </subcellularLocation>
</comment>
<dbReference type="GO" id="GO:0044205">
    <property type="term" value="P:'de novo' UMP biosynthetic process"/>
    <property type="evidence" value="ECO:0007669"/>
    <property type="project" value="UniProtKB-UniPathway"/>
</dbReference>
<evidence type="ECO:0000256" key="12">
    <source>
        <dbReference type="ARBA" id="ARBA00023136"/>
    </source>
</evidence>
<keyword evidence="8" id="KW-0285">Flavoprotein</keyword>
<reference evidence="16" key="1">
    <citation type="journal article" date="2020" name="mSystems">
        <title>Genome- and Community-Level Interaction Insights into Carbon Utilization and Element Cycling Functions of Hydrothermarchaeota in Hydrothermal Sediment.</title>
        <authorList>
            <person name="Zhou Z."/>
            <person name="Liu Y."/>
            <person name="Xu W."/>
            <person name="Pan J."/>
            <person name="Luo Z.H."/>
            <person name="Li M."/>
        </authorList>
    </citation>
    <scope>NUCLEOTIDE SEQUENCE [LARGE SCALE GENOMIC DNA]</scope>
    <source>
        <strain evidence="16">SpSt-222</strain>
    </source>
</reference>
<evidence type="ECO:0000256" key="7">
    <source>
        <dbReference type="ARBA" id="ARBA00018366"/>
    </source>
</evidence>
<dbReference type="InterPro" id="IPR050074">
    <property type="entry name" value="DHO_dehydrogenase"/>
</dbReference>
<evidence type="ECO:0000256" key="5">
    <source>
        <dbReference type="ARBA" id="ARBA00005359"/>
    </source>
</evidence>
<dbReference type="InterPro" id="IPR005720">
    <property type="entry name" value="Dihydroorotate_DH_cat"/>
</dbReference>
<evidence type="ECO:0000256" key="1">
    <source>
        <dbReference type="ARBA" id="ARBA00001917"/>
    </source>
</evidence>
<keyword evidence="11 16" id="KW-0560">Oxidoreductase</keyword>
<dbReference type="InterPro" id="IPR013785">
    <property type="entry name" value="Aldolase_TIM"/>
</dbReference>
<dbReference type="Pfam" id="PF01180">
    <property type="entry name" value="DHO_dh"/>
    <property type="match status" value="1"/>
</dbReference>
<dbReference type="GO" id="GO:0005737">
    <property type="term" value="C:cytoplasm"/>
    <property type="evidence" value="ECO:0007669"/>
    <property type="project" value="InterPro"/>
</dbReference>
<dbReference type="UniPathway" id="UPA00070">
    <property type="reaction ID" value="UER00946"/>
</dbReference>
<evidence type="ECO:0000259" key="15">
    <source>
        <dbReference type="Pfam" id="PF01180"/>
    </source>
</evidence>
<keyword evidence="10" id="KW-0665">Pyrimidine biosynthesis</keyword>
<dbReference type="CDD" id="cd04738">
    <property type="entry name" value="DHOD_2_like"/>
    <property type="match status" value="1"/>
</dbReference>
<accession>A0A7C2B7A4</accession>
<dbReference type="PANTHER" id="PTHR48109">
    <property type="entry name" value="DIHYDROOROTATE DEHYDROGENASE (QUINONE), MITOCHONDRIAL-RELATED"/>
    <property type="match status" value="1"/>
</dbReference>
<evidence type="ECO:0000256" key="4">
    <source>
        <dbReference type="ARBA" id="ARBA00005161"/>
    </source>
</evidence>
<dbReference type="AlphaFoldDB" id="A0A7C2B7A4"/>
<comment type="function">
    <text evidence="2">Catalyzes the conversion of dihydroorotate to orotate with quinone as electron acceptor.</text>
</comment>
<organism evidence="16">
    <name type="scientific">Thermomicrobium roseum</name>
    <dbReference type="NCBI Taxonomy" id="500"/>
    <lineage>
        <taxon>Bacteria</taxon>
        <taxon>Pseudomonadati</taxon>
        <taxon>Thermomicrobiota</taxon>
        <taxon>Thermomicrobia</taxon>
        <taxon>Thermomicrobiales</taxon>
        <taxon>Thermomicrobiaceae</taxon>
        <taxon>Thermomicrobium</taxon>
    </lineage>
</organism>
<dbReference type="Gene3D" id="3.20.20.70">
    <property type="entry name" value="Aldolase class I"/>
    <property type="match status" value="1"/>
</dbReference>
<dbReference type="GO" id="GO:0005886">
    <property type="term" value="C:plasma membrane"/>
    <property type="evidence" value="ECO:0007669"/>
    <property type="project" value="TreeGrafter"/>
</dbReference>
<keyword evidence="9" id="KW-0288">FMN</keyword>
<evidence type="ECO:0000256" key="11">
    <source>
        <dbReference type="ARBA" id="ARBA00023002"/>
    </source>
</evidence>
<evidence type="ECO:0000256" key="3">
    <source>
        <dbReference type="ARBA" id="ARBA00004370"/>
    </source>
</evidence>
<keyword evidence="12" id="KW-0472">Membrane</keyword>
<evidence type="ECO:0000256" key="14">
    <source>
        <dbReference type="NCBIfam" id="TIGR01036"/>
    </source>
</evidence>
<dbReference type="GO" id="GO:0106430">
    <property type="term" value="F:dihydroorotate dehydrogenase (quinone) activity"/>
    <property type="evidence" value="ECO:0007669"/>
    <property type="project" value="UniProtKB-EC"/>
</dbReference>
<sequence length="362" mass="38487">MSWYERAIRPLLFRLDPEFAHGLAIEGLGVVGRLPGGPGLLRRLAGAPVDERLRVDFGPLSFPNPLGLAAGLDKNGVAVAGWFALGFGTVEVGTVTPCPQPGNPRPRLWRFPEQEALVNALGFPSAGAAAVRERLLGRRFPGPVGINLGKNAATPLERATEDYCAVLTALWDVADYVTVNVSSPNTPGLRTLQEVERLEPVLEAVQATNRQLASLHRAMLRPVLVKVSLDLEPAALVDLIALLEACGVTGLILGNTSTDPALRPPGAEHLPGGLSGKPLRRRATELLTRAAEIAGERLLLVSVGGVMTVEDAIERLRLGAHLVQMCTGLVYRGPGFPGAILRALLASLDEYGLPSVKLLRGR</sequence>
<dbReference type="EC" id="1.3.5.2" evidence="6 14"/>
<dbReference type="InterPro" id="IPR001295">
    <property type="entry name" value="Dihydroorotate_DH_CS"/>
</dbReference>
<evidence type="ECO:0000313" key="16">
    <source>
        <dbReference type="EMBL" id="HEF66143.1"/>
    </source>
</evidence>
<name>A0A7C2B7A4_THERO</name>
<evidence type="ECO:0000256" key="2">
    <source>
        <dbReference type="ARBA" id="ARBA00003125"/>
    </source>
</evidence>
<protein>
    <recommendedName>
        <fullName evidence="7 14">Dihydroorotate dehydrogenase (quinone)</fullName>
        <ecNumber evidence="6 14">1.3.5.2</ecNumber>
    </recommendedName>
</protein>
<evidence type="ECO:0000256" key="13">
    <source>
        <dbReference type="ARBA" id="ARBA00048639"/>
    </source>
</evidence>
<gene>
    <name evidence="16" type="ORF">ENP47_11205</name>
</gene>
<dbReference type="EMBL" id="DSJL01000011">
    <property type="protein sequence ID" value="HEF66143.1"/>
    <property type="molecule type" value="Genomic_DNA"/>
</dbReference>
<evidence type="ECO:0000256" key="6">
    <source>
        <dbReference type="ARBA" id="ARBA00012791"/>
    </source>
</evidence>
<dbReference type="GO" id="GO:0006207">
    <property type="term" value="P:'de novo' pyrimidine nucleobase biosynthetic process"/>
    <property type="evidence" value="ECO:0007669"/>
    <property type="project" value="UniProtKB-UniRule"/>
</dbReference>
<evidence type="ECO:0000256" key="9">
    <source>
        <dbReference type="ARBA" id="ARBA00022643"/>
    </source>
</evidence>
<comment type="catalytic activity">
    <reaction evidence="13">
        <text>(S)-dihydroorotate + a quinone = orotate + a quinol</text>
        <dbReference type="Rhea" id="RHEA:30187"/>
        <dbReference type="ChEBI" id="CHEBI:24646"/>
        <dbReference type="ChEBI" id="CHEBI:30839"/>
        <dbReference type="ChEBI" id="CHEBI:30864"/>
        <dbReference type="ChEBI" id="CHEBI:132124"/>
        <dbReference type="EC" id="1.3.5.2"/>
    </reaction>
</comment>
<dbReference type="NCBIfam" id="TIGR01036">
    <property type="entry name" value="pyrD_sub2"/>
    <property type="match status" value="1"/>
</dbReference>
<dbReference type="NCBIfam" id="NF003652">
    <property type="entry name" value="PRK05286.2-5"/>
    <property type="match status" value="1"/>
</dbReference>
<evidence type="ECO:0000256" key="10">
    <source>
        <dbReference type="ARBA" id="ARBA00022975"/>
    </source>
</evidence>
<comment type="caution">
    <text evidence="16">The sequence shown here is derived from an EMBL/GenBank/DDBJ whole genome shotgun (WGS) entry which is preliminary data.</text>
</comment>
<comment type="cofactor">
    <cofactor evidence="1">
        <name>FMN</name>
        <dbReference type="ChEBI" id="CHEBI:58210"/>
    </cofactor>
</comment>
<proteinExistence type="inferred from homology"/>